<dbReference type="InterPro" id="IPR050979">
    <property type="entry name" value="LD-transpeptidase"/>
</dbReference>
<dbReference type="InterPro" id="IPR041280">
    <property type="entry name" value="Big_10"/>
</dbReference>
<proteinExistence type="predicted"/>
<feature type="active site" description="Nucleophile" evidence="7">
    <location>
        <position position="366"/>
    </location>
</feature>
<evidence type="ECO:0000313" key="10">
    <source>
        <dbReference type="EMBL" id="MBP2411593.1"/>
    </source>
</evidence>
<dbReference type="CDD" id="cd16913">
    <property type="entry name" value="YkuD_like"/>
    <property type="match status" value="1"/>
</dbReference>
<protein>
    <submittedName>
        <fullName evidence="10">Lipoprotein-anchoring transpeptidase ErfK/SrfK</fullName>
    </submittedName>
</protein>
<dbReference type="Gene3D" id="2.40.440.10">
    <property type="entry name" value="L,D-transpeptidase catalytic domain-like"/>
    <property type="match status" value="1"/>
</dbReference>
<keyword evidence="5" id="KW-0012">Acyltransferase</keyword>
<dbReference type="SUPFAM" id="SSF141523">
    <property type="entry name" value="L,D-transpeptidase catalytic domain-like"/>
    <property type="match status" value="1"/>
</dbReference>
<feature type="domain" description="L,D-TPase catalytic" evidence="9">
    <location>
        <begin position="262"/>
        <end position="390"/>
    </location>
</feature>
<dbReference type="Gene3D" id="2.60.40.3780">
    <property type="match status" value="1"/>
</dbReference>
<accession>A0ABS4YS23</accession>
<evidence type="ECO:0000256" key="1">
    <source>
        <dbReference type="ARBA" id="ARBA00004752"/>
    </source>
</evidence>
<keyword evidence="2" id="KW-0808">Transferase</keyword>
<dbReference type="Gene3D" id="2.60.40.3710">
    <property type="match status" value="1"/>
</dbReference>
<dbReference type="EMBL" id="JAGIOI010000001">
    <property type="protein sequence ID" value="MBP2411593.1"/>
    <property type="molecule type" value="Genomic_DNA"/>
</dbReference>
<keyword evidence="4 7" id="KW-0573">Peptidoglycan synthesis</keyword>
<dbReference type="PROSITE" id="PS52029">
    <property type="entry name" value="LD_TPASE"/>
    <property type="match status" value="1"/>
</dbReference>
<dbReference type="CDD" id="cd13432">
    <property type="entry name" value="LDT_IgD_like_2"/>
    <property type="match status" value="1"/>
</dbReference>
<dbReference type="InterPro" id="IPR005490">
    <property type="entry name" value="LD_TPept_cat_dom"/>
</dbReference>
<evidence type="ECO:0000256" key="4">
    <source>
        <dbReference type="ARBA" id="ARBA00022984"/>
    </source>
</evidence>
<dbReference type="InterPro" id="IPR038063">
    <property type="entry name" value="Transpep_catalytic_dom"/>
</dbReference>
<dbReference type="PANTHER" id="PTHR30582:SF2">
    <property type="entry name" value="L,D-TRANSPEPTIDASE YCIB-RELATED"/>
    <property type="match status" value="1"/>
</dbReference>
<evidence type="ECO:0000256" key="3">
    <source>
        <dbReference type="ARBA" id="ARBA00022960"/>
    </source>
</evidence>
<dbReference type="Pfam" id="PF17964">
    <property type="entry name" value="Big_10"/>
    <property type="match status" value="1"/>
</dbReference>
<dbReference type="Proteomes" id="UP000711614">
    <property type="component" value="Unassembled WGS sequence"/>
</dbReference>
<dbReference type="Pfam" id="PF03734">
    <property type="entry name" value="YkuD"/>
    <property type="match status" value="1"/>
</dbReference>
<comment type="pathway">
    <text evidence="1 7">Cell wall biogenesis; peptidoglycan biosynthesis.</text>
</comment>
<feature type="active site" description="Proton donor/acceptor" evidence="7">
    <location>
        <position position="347"/>
    </location>
</feature>
<comment type="caution">
    <text evidence="10">The sequence shown here is derived from an EMBL/GenBank/DDBJ whole genome shotgun (WGS) entry which is preliminary data.</text>
</comment>
<dbReference type="PANTHER" id="PTHR30582">
    <property type="entry name" value="L,D-TRANSPEPTIDASE"/>
    <property type="match status" value="1"/>
</dbReference>
<organism evidence="10 11">
    <name type="scientific">Arthrobacter stackebrandtii</name>
    <dbReference type="NCBI Taxonomy" id="272161"/>
    <lineage>
        <taxon>Bacteria</taxon>
        <taxon>Bacillati</taxon>
        <taxon>Actinomycetota</taxon>
        <taxon>Actinomycetes</taxon>
        <taxon>Micrococcales</taxon>
        <taxon>Micrococcaceae</taxon>
        <taxon>Arthrobacter</taxon>
    </lineage>
</organism>
<evidence type="ECO:0000313" key="11">
    <source>
        <dbReference type="Proteomes" id="UP000711614"/>
    </source>
</evidence>
<sequence>MAVGNVTGGARKGWRNTLMSLLTIGMAATIAACSVVGQAPAGPGDPAASADAPSQAPATTKPAAKPASVSVSPEDGADFVNPVSEISAEVTDGTVVSAILSETDSGVVTDGELSVSDTKWVAGSPLKFDMKYTFKVTAVDAGGTESSKVTTFTTVPPSHEANAVLYPNADAQVGVAQPLQWSFSEPVLNKEAVENAIKVTTATGQVGAFRWYSDTLLRYRAADYWPANTQVNVDMQLFGLDFGNGMIGNFNKNYNVNIGNKVVMEADAAAHTVNILVNDQVVQSYPATLGDENFPSASGYMVLTSDFQRHATFKASSIGLNPGDPGDYGSVDVEYAIRLSNSGIFIHQATESAQPYLGVANLSHGCIGLGPDAASWVFSNMGPGDIVHTVGTPNETIAPTDGFGDWNFTFEEYASR</sequence>
<evidence type="ECO:0000256" key="8">
    <source>
        <dbReference type="SAM" id="MobiDB-lite"/>
    </source>
</evidence>
<feature type="region of interest" description="Disordered" evidence="8">
    <location>
        <begin position="40"/>
        <end position="76"/>
    </location>
</feature>
<name>A0ABS4YS23_9MICC</name>
<evidence type="ECO:0000259" key="9">
    <source>
        <dbReference type="PROSITE" id="PS52029"/>
    </source>
</evidence>
<evidence type="ECO:0000256" key="5">
    <source>
        <dbReference type="ARBA" id="ARBA00023315"/>
    </source>
</evidence>
<gene>
    <name evidence="10" type="ORF">JOF48_000392</name>
</gene>
<evidence type="ECO:0000256" key="7">
    <source>
        <dbReference type="PROSITE-ProRule" id="PRU01373"/>
    </source>
</evidence>
<evidence type="ECO:0000256" key="6">
    <source>
        <dbReference type="ARBA" id="ARBA00023316"/>
    </source>
</evidence>
<dbReference type="RefSeq" id="WP_209676815.1">
    <property type="nucleotide sequence ID" value="NZ_JAGIOI010000001.1"/>
</dbReference>
<keyword evidence="10" id="KW-0449">Lipoprotein</keyword>
<keyword evidence="3 7" id="KW-0133">Cell shape</keyword>
<feature type="compositionally biased region" description="Low complexity" evidence="8">
    <location>
        <begin position="40"/>
        <end position="68"/>
    </location>
</feature>
<keyword evidence="11" id="KW-1185">Reference proteome</keyword>
<keyword evidence="6 7" id="KW-0961">Cell wall biogenesis/degradation</keyword>
<evidence type="ECO:0000256" key="2">
    <source>
        <dbReference type="ARBA" id="ARBA00022679"/>
    </source>
</evidence>
<reference evidence="10 11" key="1">
    <citation type="submission" date="2021-03" db="EMBL/GenBank/DDBJ databases">
        <title>Sequencing the genomes of 1000 actinobacteria strains.</title>
        <authorList>
            <person name="Klenk H.-P."/>
        </authorList>
    </citation>
    <scope>NUCLEOTIDE SEQUENCE [LARGE SCALE GENOMIC DNA]</scope>
    <source>
        <strain evidence="10 11">DSM 16005</strain>
    </source>
</reference>